<dbReference type="GO" id="GO:0006777">
    <property type="term" value="P:Mo-molybdopterin cofactor biosynthetic process"/>
    <property type="evidence" value="ECO:0007669"/>
    <property type="project" value="UniProtKB-UniRule"/>
</dbReference>
<gene>
    <name evidence="4" type="ordered locus">Hhal_1138</name>
</gene>
<dbReference type="AlphaFoldDB" id="A1WW52"/>
<dbReference type="STRING" id="349124.Hhal_1138"/>
<proteinExistence type="inferred from homology"/>
<dbReference type="InterPro" id="IPR013484">
    <property type="entry name" value="MoaB_proteobac"/>
</dbReference>
<dbReference type="Gene3D" id="3.40.980.10">
    <property type="entry name" value="MoaB/Mog-like domain"/>
    <property type="match status" value="1"/>
</dbReference>
<comment type="function">
    <text evidence="2">May be involved in the biosynthesis of molybdopterin.</text>
</comment>
<reference evidence="4 5" key="2">
    <citation type="journal article" date="2013" name="Stand. Genomic Sci.">
        <title>Complete genome sequence of Halorhodospira halophila SL1.</title>
        <authorList>
            <person name="Challacombe J.F."/>
            <person name="Majid S."/>
            <person name="Deole R."/>
            <person name="Brettin T.S."/>
            <person name="Bruce D."/>
            <person name="Delano S.F."/>
            <person name="Detter J.C."/>
            <person name="Gleasner C.D."/>
            <person name="Han C.S."/>
            <person name="Misra M."/>
            <person name="Reitenga K.G."/>
            <person name="Mikhailova N."/>
            <person name="Woyke T."/>
            <person name="Pitluck S."/>
            <person name="Nolan M."/>
            <person name="Land M.L."/>
            <person name="Saunders E."/>
            <person name="Tapia R."/>
            <person name="Lapidus A."/>
            <person name="Ivanova N."/>
            <person name="Hoff W.D."/>
        </authorList>
    </citation>
    <scope>NUCLEOTIDE SEQUENCE [LARGE SCALE GENOMIC DNA]</scope>
    <source>
        <strain evidence="5">DSM 244 / SL1</strain>
    </source>
</reference>
<feature type="domain" description="MoaB/Mog" evidence="3">
    <location>
        <begin position="15"/>
        <end position="159"/>
    </location>
</feature>
<dbReference type="RefSeq" id="WP_011813937.1">
    <property type="nucleotide sequence ID" value="NC_008789.1"/>
</dbReference>
<evidence type="ECO:0000256" key="1">
    <source>
        <dbReference type="ARBA" id="ARBA00015262"/>
    </source>
</evidence>
<dbReference type="SMART" id="SM00852">
    <property type="entry name" value="MoCF_biosynth"/>
    <property type="match status" value="1"/>
</dbReference>
<dbReference type="InterPro" id="IPR012245">
    <property type="entry name" value="MoaB"/>
</dbReference>
<reference evidence="5" key="1">
    <citation type="submission" date="2006-12" db="EMBL/GenBank/DDBJ databases">
        <title>Complete sequence of Halorhodospira halophila SL1.</title>
        <authorList>
            <consortium name="US DOE Joint Genome Institute"/>
            <person name="Copeland A."/>
            <person name="Lucas S."/>
            <person name="Lapidus A."/>
            <person name="Barry K."/>
            <person name="Detter J.C."/>
            <person name="Glavina del Rio T."/>
            <person name="Hammon N."/>
            <person name="Israni S."/>
            <person name="Dalin E."/>
            <person name="Tice H."/>
            <person name="Pitluck S."/>
            <person name="Saunders E."/>
            <person name="Brettin T."/>
            <person name="Bruce D."/>
            <person name="Han C."/>
            <person name="Tapia R."/>
            <person name="Schmutz J."/>
            <person name="Larimer F."/>
            <person name="Land M."/>
            <person name="Hauser L."/>
            <person name="Kyrpides N."/>
            <person name="Mikhailova N."/>
            <person name="Hoff W."/>
            <person name="Richardson P."/>
        </authorList>
    </citation>
    <scope>NUCLEOTIDE SEQUENCE [LARGE SCALE GENOMIC DNA]</scope>
    <source>
        <strain evidence="5">DSM 244 / SL1</strain>
    </source>
</reference>
<organism evidence="4 5">
    <name type="scientific">Halorhodospira halophila (strain DSM 244 / SL1)</name>
    <name type="common">Ectothiorhodospira halophila (strain DSM 244 / SL1)</name>
    <dbReference type="NCBI Taxonomy" id="349124"/>
    <lineage>
        <taxon>Bacteria</taxon>
        <taxon>Pseudomonadati</taxon>
        <taxon>Pseudomonadota</taxon>
        <taxon>Gammaproteobacteria</taxon>
        <taxon>Chromatiales</taxon>
        <taxon>Ectothiorhodospiraceae</taxon>
        <taxon>Halorhodospira</taxon>
    </lineage>
</organism>
<comment type="similarity">
    <text evidence="2">Belongs to the MoaB/Mog family.</text>
</comment>
<dbReference type="GO" id="GO:0005829">
    <property type="term" value="C:cytosol"/>
    <property type="evidence" value="ECO:0007669"/>
    <property type="project" value="TreeGrafter"/>
</dbReference>
<dbReference type="Pfam" id="PF00994">
    <property type="entry name" value="MoCF_biosynth"/>
    <property type="match status" value="1"/>
</dbReference>
<accession>A1WW52</accession>
<dbReference type="eggNOG" id="COG0521">
    <property type="taxonomic scope" value="Bacteria"/>
</dbReference>
<dbReference type="NCBIfam" id="TIGR00177">
    <property type="entry name" value="molyb_syn"/>
    <property type="match status" value="1"/>
</dbReference>
<dbReference type="InterPro" id="IPR036425">
    <property type="entry name" value="MoaB/Mog-like_dom_sf"/>
</dbReference>
<keyword evidence="5" id="KW-1185">Reference proteome</keyword>
<dbReference type="CDD" id="cd00886">
    <property type="entry name" value="MogA_MoaB"/>
    <property type="match status" value="1"/>
</dbReference>
<dbReference type="SUPFAM" id="SSF53218">
    <property type="entry name" value="Molybdenum cofactor biosynthesis proteins"/>
    <property type="match status" value="1"/>
</dbReference>
<dbReference type="HOGENOM" id="CLU_077358_2_2_6"/>
<dbReference type="KEGG" id="hha:Hhal_1138"/>
<evidence type="ECO:0000313" key="4">
    <source>
        <dbReference type="EMBL" id="ABM61914.1"/>
    </source>
</evidence>
<dbReference type="InterPro" id="IPR001453">
    <property type="entry name" value="MoaB/Mog_dom"/>
</dbReference>
<comment type="pathway">
    <text evidence="2">Cofactor biosynthesis; molybdopterin biosynthesis.</text>
</comment>
<evidence type="ECO:0000259" key="3">
    <source>
        <dbReference type="SMART" id="SM00852"/>
    </source>
</evidence>
<sequence length="179" mass="18852">MAGHAGDVFQPLALAVLTVSDTRGLAEDTSGAALAERLQGAGHVLAGRVIAPDDRYRIRAEVSAWIADSRVDGVLISGGTGLTARDVTPEAVRPLLDREIPGFGELFRQRSFEEIGNATLQSRAVAGVANATLIFALPGSTGGCCTAWDRVLADQLDARTRPCNFATLLPRMRASEPLA</sequence>
<dbReference type="UniPathway" id="UPA00344"/>
<dbReference type="PIRSF" id="PIRSF006443">
    <property type="entry name" value="MoaB"/>
    <property type="match status" value="1"/>
</dbReference>
<evidence type="ECO:0000313" key="5">
    <source>
        <dbReference type="Proteomes" id="UP000000647"/>
    </source>
</evidence>
<name>A1WW52_HALHL</name>
<dbReference type="PANTHER" id="PTHR43232">
    <property type="entry name" value="MOLYBDENUM COFACTOR BIOSYNTHESIS PROTEIN B"/>
    <property type="match status" value="1"/>
</dbReference>
<keyword evidence="2" id="KW-0501">Molybdenum cofactor biosynthesis</keyword>
<evidence type="ECO:0000256" key="2">
    <source>
        <dbReference type="PIRNR" id="PIRNR006443"/>
    </source>
</evidence>
<dbReference type="NCBIfam" id="TIGR02667">
    <property type="entry name" value="moaB_proteo"/>
    <property type="match status" value="1"/>
</dbReference>
<dbReference type="PANTHER" id="PTHR43232:SF2">
    <property type="entry name" value="MOLYBDENUM COFACTOR BIOSYNTHESIS PROTEIN B"/>
    <property type="match status" value="1"/>
</dbReference>
<protein>
    <recommendedName>
        <fullName evidence="1 2">Molybdenum cofactor biosynthesis protein B</fullName>
    </recommendedName>
</protein>
<dbReference type="Proteomes" id="UP000000647">
    <property type="component" value="Chromosome"/>
</dbReference>
<dbReference type="EMBL" id="CP000544">
    <property type="protein sequence ID" value="ABM61914.1"/>
    <property type="molecule type" value="Genomic_DNA"/>
</dbReference>